<organism evidence="2">
    <name type="scientific">uncultured marine bacterium HF130_81H07</name>
    <dbReference type="NCBI Taxonomy" id="415448"/>
    <lineage>
        <taxon>Bacteria</taxon>
        <taxon>environmental samples</taxon>
    </lineage>
</organism>
<dbReference type="EMBL" id="EF107106">
    <property type="protein sequence ID" value="ABL97462.1"/>
    <property type="molecule type" value="Genomic_DNA"/>
</dbReference>
<protein>
    <submittedName>
        <fullName evidence="2">Uncharacterized protein</fullName>
    </submittedName>
</protein>
<evidence type="ECO:0000313" key="2">
    <source>
        <dbReference type="EMBL" id="ABL97462.1"/>
    </source>
</evidence>
<reference evidence="2" key="1">
    <citation type="journal article" date="2007" name="Environ. Microbiol.">
        <title>Proteorhodopsin photosystem gene clusters exhibit co-evolutionary trends and shared ancestry among diverse marine microbial phyla.</title>
        <authorList>
            <person name="McCarren J."/>
            <person name="Delong E.F."/>
        </authorList>
    </citation>
    <scope>NUCLEOTIDE SEQUENCE</scope>
</reference>
<proteinExistence type="predicted"/>
<feature type="region of interest" description="Disordered" evidence="1">
    <location>
        <begin position="1"/>
        <end position="24"/>
    </location>
</feature>
<accession>A4GK17</accession>
<gene>
    <name evidence="2" type="ORF">ALOHA_HF13081H07.0005</name>
</gene>
<dbReference type="AlphaFoldDB" id="A4GK17"/>
<evidence type="ECO:0000256" key="1">
    <source>
        <dbReference type="SAM" id="MobiDB-lite"/>
    </source>
</evidence>
<name>A4GK17_9BACT</name>
<sequence length="54" mass="5818">MATYYRGVKVNSDNSNSEAKASKGGIYRGIKHDAIQNNKSAKKPGIYRGTKTAA</sequence>